<evidence type="ECO:0000313" key="1">
    <source>
        <dbReference type="EMBL" id="GFD04745.1"/>
    </source>
</evidence>
<reference evidence="1" key="1">
    <citation type="journal article" date="2019" name="Sci. Rep.">
        <title>Draft genome of Tanacetum cinerariifolium, the natural source of mosquito coil.</title>
        <authorList>
            <person name="Yamashiro T."/>
            <person name="Shiraishi A."/>
            <person name="Satake H."/>
            <person name="Nakayama K."/>
        </authorList>
    </citation>
    <scope>NUCLEOTIDE SEQUENCE</scope>
</reference>
<dbReference type="EMBL" id="BKCJ011213787">
    <property type="protein sequence ID" value="GFD04745.1"/>
    <property type="molecule type" value="Genomic_DNA"/>
</dbReference>
<dbReference type="AlphaFoldDB" id="A0A699T2P8"/>
<name>A0A699T2P8_TANCI</name>
<protein>
    <submittedName>
        <fullName evidence="1">Uncharacterized protein</fullName>
    </submittedName>
</protein>
<sequence>LLGCTLVWGDAVDEDGPESTSVISTQGNGSFPICATSISILSFPTSWGITGDWISVVVEE</sequence>
<comment type="caution">
    <text evidence="1">The sequence shown here is derived from an EMBL/GenBank/DDBJ whole genome shotgun (WGS) entry which is preliminary data.</text>
</comment>
<gene>
    <name evidence="1" type="ORF">Tci_876714</name>
</gene>
<feature type="non-terminal residue" evidence="1">
    <location>
        <position position="1"/>
    </location>
</feature>
<proteinExistence type="predicted"/>
<organism evidence="1">
    <name type="scientific">Tanacetum cinerariifolium</name>
    <name type="common">Dalmatian daisy</name>
    <name type="synonym">Chrysanthemum cinerariifolium</name>
    <dbReference type="NCBI Taxonomy" id="118510"/>
    <lineage>
        <taxon>Eukaryota</taxon>
        <taxon>Viridiplantae</taxon>
        <taxon>Streptophyta</taxon>
        <taxon>Embryophyta</taxon>
        <taxon>Tracheophyta</taxon>
        <taxon>Spermatophyta</taxon>
        <taxon>Magnoliopsida</taxon>
        <taxon>eudicotyledons</taxon>
        <taxon>Gunneridae</taxon>
        <taxon>Pentapetalae</taxon>
        <taxon>asterids</taxon>
        <taxon>campanulids</taxon>
        <taxon>Asterales</taxon>
        <taxon>Asteraceae</taxon>
        <taxon>Asteroideae</taxon>
        <taxon>Anthemideae</taxon>
        <taxon>Anthemidinae</taxon>
        <taxon>Tanacetum</taxon>
    </lineage>
</organism>
<accession>A0A699T2P8</accession>